<comment type="caution">
    <text evidence="7">The sequence shown here is derived from an EMBL/GenBank/DDBJ whole genome shotgun (WGS) entry which is preliminary data.</text>
</comment>
<dbReference type="NCBIfam" id="TIGR00093">
    <property type="entry name" value="pseudouridine synthase"/>
    <property type="match status" value="1"/>
</dbReference>
<dbReference type="InterPro" id="IPR018496">
    <property type="entry name" value="PsdUridine_synth_RsuA/RluB_CS"/>
</dbReference>
<dbReference type="InterPro" id="IPR006145">
    <property type="entry name" value="PsdUridine_synth_RsuA/RluA"/>
</dbReference>
<dbReference type="PATRIC" id="fig|1121865.3.peg.1432"/>
<dbReference type="InterPro" id="IPR000748">
    <property type="entry name" value="PsdUridine_synth_RsuA/RluB/E/F"/>
</dbReference>
<comment type="similarity">
    <text evidence="1 5">Belongs to the pseudouridine synthase RsuA family.</text>
</comment>
<evidence type="ECO:0000313" key="8">
    <source>
        <dbReference type="Proteomes" id="UP000014113"/>
    </source>
</evidence>
<dbReference type="InterPro" id="IPR020103">
    <property type="entry name" value="PsdUridine_synth_cat_dom_sf"/>
</dbReference>
<feature type="domain" description="Pseudouridine synthase RsuA/RluA-like" evidence="6">
    <location>
        <begin position="61"/>
        <end position="193"/>
    </location>
</feature>
<evidence type="ECO:0000256" key="5">
    <source>
        <dbReference type="RuleBase" id="RU003887"/>
    </source>
</evidence>
<gene>
    <name evidence="7" type="ORF">I568_02083</name>
</gene>
<dbReference type="EC" id="5.4.99.-" evidence="5"/>
<dbReference type="GO" id="GO:0001522">
    <property type="term" value="P:pseudouridine synthesis"/>
    <property type="evidence" value="ECO:0007669"/>
    <property type="project" value="InterPro"/>
</dbReference>
<dbReference type="PANTHER" id="PTHR47683:SF4">
    <property type="entry name" value="PSEUDOURIDINE SYNTHASE"/>
    <property type="match status" value="1"/>
</dbReference>
<accession>S0K7M4</accession>
<dbReference type="InterPro" id="IPR042092">
    <property type="entry name" value="PsdUridine_s_RsuA/RluB/E/F_cat"/>
</dbReference>
<dbReference type="eggNOG" id="COG1187">
    <property type="taxonomic scope" value="Bacteria"/>
</dbReference>
<dbReference type="PROSITE" id="PS50889">
    <property type="entry name" value="S4"/>
    <property type="match status" value="1"/>
</dbReference>
<evidence type="ECO:0000256" key="3">
    <source>
        <dbReference type="ARBA" id="ARBA00023235"/>
    </source>
</evidence>
<dbReference type="GO" id="GO:0006364">
    <property type="term" value="P:rRNA processing"/>
    <property type="evidence" value="ECO:0007669"/>
    <property type="project" value="UniProtKB-ARBA"/>
</dbReference>
<dbReference type="GO" id="GO:0003723">
    <property type="term" value="F:RNA binding"/>
    <property type="evidence" value="ECO:0007669"/>
    <property type="project" value="UniProtKB-KW"/>
</dbReference>
<dbReference type="STRING" id="1121865.OMW_01469"/>
<dbReference type="InterPro" id="IPR036986">
    <property type="entry name" value="S4_RNA-bd_sf"/>
</dbReference>
<dbReference type="Proteomes" id="UP000014113">
    <property type="component" value="Unassembled WGS sequence"/>
</dbReference>
<keyword evidence="2 4" id="KW-0694">RNA-binding</keyword>
<dbReference type="Pfam" id="PF00849">
    <property type="entry name" value="PseudoU_synth_2"/>
    <property type="match status" value="1"/>
</dbReference>
<evidence type="ECO:0000256" key="4">
    <source>
        <dbReference type="PROSITE-ProRule" id="PRU00182"/>
    </source>
</evidence>
<dbReference type="Gene3D" id="3.10.290.10">
    <property type="entry name" value="RNA-binding S4 domain"/>
    <property type="match status" value="1"/>
</dbReference>
<dbReference type="SUPFAM" id="SSF55174">
    <property type="entry name" value="Alpha-L RNA-binding motif"/>
    <property type="match status" value="1"/>
</dbReference>
<keyword evidence="3 5" id="KW-0413">Isomerase</keyword>
<dbReference type="InterPro" id="IPR020094">
    <property type="entry name" value="TruA/RsuA/RluB/E/F_N"/>
</dbReference>
<dbReference type="PANTHER" id="PTHR47683">
    <property type="entry name" value="PSEUDOURIDINE SYNTHASE FAMILY PROTEIN-RELATED"/>
    <property type="match status" value="1"/>
</dbReference>
<dbReference type="EMBL" id="ASWJ01000009">
    <property type="protein sequence ID" value="EOW80383.1"/>
    <property type="molecule type" value="Genomic_DNA"/>
</dbReference>
<evidence type="ECO:0000259" key="6">
    <source>
        <dbReference type="Pfam" id="PF00849"/>
    </source>
</evidence>
<dbReference type="PROSITE" id="PS01149">
    <property type="entry name" value="PSI_RSU"/>
    <property type="match status" value="1"/>
</dbReference>
<dbReference type="GO" id="GO:0140098">
    <property type="term" value="F:catalytic activity, acting on RNA"/>
    <property type="evidence" value="ECO:0007669"/>
    <property type="project" value="UniProtKB-ARBA"/>
</dbReference>
<proteinExistence type="inferred from homology"/>
<evidence type="ECO:0000256" key="1">
    <source>
        <dbReference type="ARBA" id="ARBA00008348"/>
    </source>
</evidence>
<protein>
    <recommendedName>
        <fullName evidence="5">Pseudouridine synthase</fullName>
        <ecNumber evidence="5">5.4.99.-</ecNumber>
    </recommendedName>
</protein>
<dbReference type="OrthoDB" id="9807213at2"/>
<dbReference type="SUPFAM" id="SSF55120">
    <property type="entry name" value="Pseudouridine synthase"/>
    <property type="match status" value="1"/>
</dbReference>
<organism evidence="7 8">
    <name type="scientific">Enterococcus columbae DSM 7374 = ATCC 51263</name>
    <dbReference type="NCBI Taxonomy" id="1121865"/>
    <lineage>
        <taxon>Bacteria</taxon>
        <taxon>Bacillati</taxon>
        <taxon>Bacillota</taxon>
        <taxon>Bacilli</taxon>
        <taxon>Lactobacillales</taxon>
        <taxon>Enterococcaceae</taxon>
        <taxon>Enterococcus</taxon>
    </lineage>
</organism>
<dbReference type="AlphaFoldDB" id="S0K7M4"/>
<dbReference type="InterPro" id="IPR050343">
    <property type="entry name" value="RsuA_PseudoU_synthase"/>
</dbReference>
<dbReference type="CDD" id="cd02553">
    <property type="entry name" value="PseudoU_synth_RsuA"/>
    <property type="match status" value="1"/>
</dbReference>
<dbReference type="Gene3D" id="3.30.70.580">
    <property type="entry name" value="Pseudouridine synthase I, catalytic domain, N-terminal subdomain"/>
    <property type="match status" value="1"/>
</dbReference>
<name>S0K7M4_9ENTE</name>
<reference evidence="7 8" key="1">
    <citation type="submission" date="2013-03" db="EMBL/GenBank/DDBJ databases">
        <title>The Genome Sequence of Enterococcus columbae ATCC_51263 (PacBio/Illumina hybrid assembly).</title>
        <authorList>
            <consortium name="The Broad Institute Genomics Platform"/>
            <consortium name="The Broad Institute Genome Sequencing Center for Infectious Disease"/>
            <person name="Earl A."/>
            <person name="Russ C."/>
            <person name="Gilmore M."/>
            <person name="Surin D."/>
            <person name="Walker B."/>
            <person name="Young S."/>
            <person name="Zeng Q."/>
            <person name="Gargeya S."/>
            <person name="Fitzgerald M."/>
            <person name="Haas B."/>
            <person name="Abouelleil A."/>
            <person name="Allen A.W."/>
            <person name="Alvarado L."/>
            <person name="Arachchi H.M."/>
            <person name="Berlin A.M."/>
            <person name="Chapman S.B."/>
            <person name="Gainer-Dewar J."/>
            <person name="Goldberg J."/>
            <person name="Griggs A."/>
            <person name="Gujja S."/>
            <person name="Hansen M."/>
            <person name="Howarth C."/>
            <person name="Imamovic A."/>
            <person name="Ireland A."/>
            <person name="Larimer J."/>
            <person name="McCowan C."/>
            <person name="Murphy C."/>
            <person name="Pearson M."/>
            <person name="Poon T.W."/>
            <person name="Priest M."/>
            <person name="Roberts A."/>
            <person name="Saif S."/>
            <person name="Shea T."/>
            <person name="Sisk P."/>
            <person name="Sykes S."/>
            <person name="Wortman J."/>
            <person name="Nusbaum C."/>
            <person name="Birren B."/>
        </authorList>
    </citation>
    <scope>NUCLEOTIDE SEQUENCE [LARGE SCALE GENOMIC DNA]</scope>
    <source>
        <strain evidence="7 8">ATCC 51263</strain>
    </source>
</reference>
<dbReference type="Gene3D" id="3.30.70.1560">
    <property type="entry name" value="Alpha-L RNA-binding motif"/>
    <property type="match status" value="1"/>
</dbReference>
<evidence type="ECO:0000313" key="7">
    <source>
        <dbReference type="EMBL" id="EOW80383.1"/>
    </source>
</evidence>
<dbReference type="RefSeq" id="WP_016183608.1">
    <property type="nucleotide sequence ID" value="NZ_JXKI01000011.1"/>
</dbReference>
<dbReference type="GO" id="GO:0009982">
    <property type="term" value="F:pseudouridine synthase activity"/>
    <property type="evidence" value="ECO:0007669"/>
    <property type="project" value="InterPro"/>
</dbReference>
<sequence>MRLEELIQSTQKVSRKELKRIFAKGLVRVDGQIERNISRNVDSNLHQISLNQRLLTTKERYYILNKPKGVVTANKDAQYPTVFDCLHANDRCNQLKFVGRLDRQTEGLLLLTTNGQLAYDLLQPNQKVSKTYEVWLKEAAEYADIDRFKAGITFLDGTKCQSAQLTLLGTAPFHHVQVTIQEGKFHQVKKMFLSVGKKVEELKRITFGPLVLDDTLAVGQYRRLTIEELQRLKPYFR</sequence>
<keyword evidence="8" id="KW-1185">Reference proteome</keyword>
<evidence type="ECO:0000256" key="2">
    <source>
        <dbReference type="ARBA" id="ARBA00022884"/>
    </source>
</evidence>